<accession>A0ABV2G8Y8</accession>
<dbReference type="RefSeq" id="WP_354195197.1">
    <property type="nucleotide sequence ID" value="NZ_JBEPLW010000002.1"/>
</dbReference>
<evidence type="ECO:0000313" key="2">
    <source>
        <dbReference type="EMBL" id="MET3574730.1"/>
    </source>
</evidence>
<reference evidence="2 3" key="1">
    <citation type="submission" date="2024-06" db="EMBL/GenBank/DDBJ databases">
        <title>Genomic Encyclopedia of Type Strains, Phase IV (KMG-IV): sequencing the most valuable type-strain genomes for metagenomic binning, comparative biology and taxonomic classification.</title>
        <authorList>
            <person name="Goeker M."/>
        </authorList>
    </citation>
    <scope>NUCLEOTIDE SEQUENCE [LARGE SCALE GENOMIC DNA]</scope>
    <source>
        <strain evidence="2 3">DSM 26128</strain>
    </source>
</reference>
<organism evidence="2 3">
    <name type="scientific">Bhargavaea ullalensis</name>
    <dbReference type="NCBI Taxonomy" id="1265685"/>
    <lineage>
        <taxon>Bacteria</taxon>
        <taxon>Bacillati</taxon>
        <taxon>Bacillota</taxon>
        <taxon>Bacilli</taxon>
        <taxon>Bacillales</taxon>
        <taxon>Caryophanaceae</taxon>
        <taxon>Bhargavaea</taxon>
    </lineage>
</organism>
<protein>
    <submittedName>
        <fullName evidence="2">Uncharacterized protein</fullName>
    </submittedName>
</protein>
<dbReference type="Proteomes" id="UP001549099">
    <property type="component" value="Unassembled WGS sequence"/>
</dbReference>
<feature type="compositionally biased region" description="Basic and acidic residues" evidence="1">
    <location>
        <begin position="58"/>
        <end position="92"/>
    </location>
</feature>
<proteinExistence type="predicted"/>
<sequence length="176" mass="19727">MEPIILLIISLIVGSLMKGSDKKKTPGNRPPRPEPMQQKPLQQGPAQPKPGRAGGLRDLTRQLYEDLQQEVKKEMKEFREEPRREEREERPRASRPGQPDSPAPAAKERKKGREPSQRRGSVRAGDLTGKGLGETADDPIRQGEIGSSRLLPETRDDLVRGVIFSEIFGPPKARRK</sequence>
<gene>
    <name evidence="2" type="ORF">ABID49_000612</name>
</gene>
<feature type="region of interest" description="Disordered" evidence="1">
    <location>
        <begin position="15"/>
        <end position="156"/>
    </location>
</feature>
<dbReference type="EMBL" id="JBEPLW010000002">
    <property type="protein sequence ID" value="MET3574730.1"/>
    <property type="molecule type" value="Genomic_DNA"/>
</dbReference>
<comment type="caution">
    <text evidence="2">The sequence shown here is derived from an EMBL/GenBank/DDBJ whole genome shotgun (WGS) entry which is preliminary data.</text>
</comment>
<keyword evidence="3" id="KW-1185">Reference proteome</keyword>
<evidence type="ECO:0000313" key="3">
    <source>
        <dbReference type="Proteomes" id="UP001549099"/>
    </source>
</evidence>
<evidence type="ECO:0000256" key="1">
    <source>
        <dbReference type="SAM" id="MobiDB-lite"/>
    </source>
</evidence>
<name>A0ABV2G8Y8_9BACL</name>